<comment type="caution">
    <text evidence="1">The sequence shown here is derived from an EMBL/GenBank/DDBJ whole genome shotgun (WGS) entry which is preliminary data.</text>
</comment>
<dbReference type="Pfam" id="PF07793">
    <property type="entry name" value="DUF1631"/>
    <property type="match status" value="1"/>
</dbReference>
<name>A0A8J2ULL3_9BURK</name>
<evidence type="ECO:0000313" key="1">
    <source>
        <dbReference type="EMBL" id="GGC02184.1"/>
    </source>
</evidence>
<reference evidence="1" key="1">
    <citation type="journal article" date="2014" name="Int. J. Syst. Evol. Microbiol.">
        <title>Complete genome sequence of Corynebacterium casei LMG S-19264T (=DSM 44701T), isolated from a smear-ripened cheese.</title>
        <authorList>
            <consortium name="US DOE Joint Genome Institute (JGI-PGF)"/>
            <person name="Walter F."/>
            <person name="Albersmeier A."/>
            <person name="Kalinowski J."/>
            <person name="Ruckert C."/>
        </authorList>
    </citation>
    <scope>NUCLEOTIDE SEQUENCE</scope>
    <source>
        <strain evidence="1">CCM 7086</strain>
    </source>
</reference>
<reference evidence="1" key="2">
    <citation type="submission" date="2020-09" db="EMBL/GenBank/DDBJ databases">
        <authorList>
            <person name="Sun Q."/>
            <person name="Sedlacek I."/>
        </authorList>
    </citation>
    <scope>NUCLEOTIDE SEQUENCE</scope>
    <source>
        <strain evidence="1">CCM 7086</strain>
    </source>
</reference>
<keyword evidence="2" id="KW-1185">Reference proteome</keyword>
<organism evidence="1 2">
    <name type="scientific">Oxalicibacterium flavum</name>
    <dbReference type="NCBI Taxonomy" id="179467"/>
    <lineage>
        <taxon>Bacteria</taxon>
        <taxon>Pseudomonadati</taxon>
        <taxon>Pseudomonadota</taxon>
        <taxon>Betaproteobacteria</taxon>
        <taxon>Burkholderiales</taxon>
        <taxon>Oxalobacteraceae</taxon>
        <taxon>Oxalicibacterium</taxon>
    </lineage>
</organism>
<dbReference type="EMBL" id="BMCG01000002">
    <property type="protein sequence ID" value="GGC02184.1"/>
    <property type="molecule type" value="Genomic_DNA"/>
</dbReference>
<evidence type="ECO:0008006" key="3">
    <source>
        <dbReference type="Google" id="ProtNLM"/>
    </source>
</evidence>
<proteinExistence type="predicted"/>
<gene>
    <name evidence="1" type="ORF">GCM10007205_09300</name>
</gene>
<dbReference type="InterPro" id="IPR012434">
    <property type="entry name" value="DUF1631"/>
</dbReference>
<dbReference type="RefSeq" id="WP_188395034.1">
    <property type="nucleotide sequence ID" value="NZ_BMCG01000002.1"/>
</dbReference>
<accession>A0A8J2ULL3</accession>
<protein>
    <recommendedName>
        <fullName evidence="3">DUF1631 domain-containing protein</fullName>
    </recommendedName>
</protein>
<dbReference type="AlphaFoldDB" id="A0A8J2ULL3"/>
<evidence type="ECO:0000313" key="2">
    <source>
        <dbReference type="Proteomes" id="UP000620266"/>
    </source>
</evidence>
<sequence>MPVFHPVVLLASERARFRFSLLAVRILQDARDSVERQVSVAPAIAEPKTIAAVREYLATQADTFPARLTQKYSAWLDRGMQTMYRDLRALRMASMEAPTLMDDALATRQMEIERRVLRLREADQHSLERLNAMIAQLHGETDIRERENPFRPYLMARALHDVLCETTRTTDVCTMLFDHLSGALATRLPDYFGAVLAVFDAQGEPSRLMTVDGGVATAVLAEDEQEAQRIMAVIAATESVQQDADGVLPHIANALRERLSGMTTDTRVRDFIVRIWSRVLAYVALHRELDSQPFLAVVPDLLWSVQALEATERSRLMRLVPTLATRIREGLRLIDLPEPETKALMDMLVELHARALRPLPMDNAMPVLSMAELHRRFAPLSLSPASLEAPAIRVPTVSESRLRVLLKEQGADAALVFDDEPAFLHNADAAWLEVLHPGITVTCWRAGRACPAMLLATDEQRTFYLFRLLAPQGQPSLLLYSTIALIKGLREGSVSPAANVPR</sequence>
<dbReference type="Proteomes" id="UP000620266">
    <property type="component" value="Unassembled WGS sequence"/>
</dbReference>